<dbReference type="PANTHER" id="PTHR12993:SF11">
    <property type="entry name" value="N-ACETYLGLUCOSAMINYL-PHOSPHATIDYLINOSITOL DE-N-ACETYLASE"/>
    <property type="match status" value="1"/>
</dbReference>
<dbReference type="Proteomes" id="UP000196778">
    <property type="component" value="Unassembled WGS sequence"/>
</dbReference>
<dbReference type="SUPFAM" id="SSF102588">
    <property type="entry name" value="LmbE-like"/>
    <property type="match status" value="1"/>
</dbReference>
<dbReference type="InterPro" id="IPR003737">
    <property type="entry name" value="GlcNAc_PI_deacetylase-related"/>
</dbReference>
<dbReference type="GO" id="GO:0010126">
    <property type="term" value="P:mycothiol metabolic process"/>
    <property type="evidence" value="ECO:0007669"/>
    <property type="project" value="InterPro"/>
</dbReference>
<accession>A0A1R4IAX1</accession>
<gene>
    <name evidence="2" type="ORF">FM119_00765</name>
</gene>
<sequence>MSLRLMTVHAHPDDESSKGAATLAYYRSRGADVLVVSCTGGERGDILNPAVEATPLASRDLAGLRRREMDAARDILGVRQRWLGYRDSGMANENGSVPAASFADIPVETSVLPLVALIREQRPQVLISYDENGGYPHPDHIRSNRIAVRARELAGSDDHPELGDPWSVPKHYYDRVFSSERFRAIVGAMIARFPDAPERGEWEELLTRFTEREDALTERVLARVPVADFFEVRDNALRAHASQVSPESSFFFWPNDLQREVWPTEDYELIHSTVPSAPVGAAESDLFNGIEDSPA</sequence>
<evidence type="ECO:0000313" key="2">
    <source>
        <dbReference type="EMBL" id="SJN16985.1"/>
    </source>
</evidence>
<dbReference type="InterPro" id="IPR024078">
    <property type="entry name" value="LmbE-like_dom_sf"/>
</dbReference>
<dbReference type="RefSeq" id="WP_245827159.1">
    <property type="nucleotide sequence ID" value="NZ_FUKR01000005.1"/>
</dbReference>
<proteinExistence type="predicted"/>
<reference evidence="3" key="1">
    <citation type="submission" date="2017-02" db="EMBL/GenBank/DDBJ databases">
        <authorList>
            <person name="Dridi B."/>
        </authorList>
    </citation>
    <scope>NUCLEOTIDE SEQUENCE [LARGE SCALE GENOMIC DNA]</scope>
    <source>
        <strain evidence="3">EB411</strain>
    </source>
</reference>
<keyword evidence="3" id="KW-1185">Reference proteome</keyword>
<dbReference type="AlphaFoldDB" id="A0A1R4IAX1"/>
<dbReference type="GO" id="GO:0016811">
    <property type="term" value="F:hydrolase activity, acting on carbon-nitrogen (but not peptide) bonds, in linear amides"/>
    <property type="evidence" value="ECO:0007669"/>
    <property type="project" value="TreeGrafter"/>
</dbReference>
<organism evidence="2 3">
    <name type="scientific">Mycetocola reblochoni REB411</name>
    <dbReference type="NCBI Taxonomy" id="1255698"/>
    <lineage>
        <taxon>Bacteria</taxon>
        <taxon>Bacillati</taxon>
        <taxon>Actinomycetota</taxon>
        <taxon>Actinomycetes</taxon>
        <taxon>Micrococcales</taxon>
        <taxon>Microbacteriaceae</taxon>
        <taxon>Mycetocola</taxon>
    </lineage>
</organism>
<evidence type="ECO:0000313" key="3">
    <source>
        <dbReference type="Proteomes" id="UP000196778"/>
    </source>
</evidence>
<evidence type="ECO:0000256" key="1">
    <source>
        <dbReference type="ARBA" id="ARBA00022833"/>
    </source>
</evidence>
<name>A0A1R4IAX1_9MICO</name>
<dbReference type="InterPro" id="IPR017811">
    <property type="entry name" value="Mca"/>
</dbReference>
<keyword evidence="1" id="KW-0862">Zinc</keyword>
<dbReference type="EMBL" id="FUKR01000005">
    <property type="protein sequence ID" value="SJN16985.1"/>
    <property type="molecule type" value="Genomic_DNA"/>
</dbReference>
<dbReference type="NCBIfam" id="TIGR03446">
    <property type="entry name" value="mycothiol_Mca"/>
    <property type="match status" value="1"/>
</dbReference>
<dbReference type="PANTHER" id="PTHR12993">
    <property type="entry name" value="N-ACETYLGLUCOSAMINYL-PHOSPHATIDYLINOSITOL DE-N-ACETYLASE-RELATED"/>
    <property type="match status" value="1"/>
</dbReference>
<dbReference type="Gene3D" id="3.40.50.10320">
    <property type="entry name" value="LmbE-like"/>
    <property type="match status" value="1"/>
</dbReference>
<dbReference type="Pfam" id="PF02585">
    <property type="entry name" value="PIG-L"/>
    <property type="match status" value="1"/>
</dbReference>
<protein>
    <submittedName>
        <fullName evidence="2">Mycothiol S-conjugate amidase Mca</fullName>
    </submittedName>
</protein>